<dbReference type="NCBIfam" id="NF001924">
    <property type="entry name" value="PRK00702.1"/>
    <property type="match status" value="1"/>
</dbReference>
<evidence type="ECO:0000256" key="3">
    <source>
        <dbReference type="HAMAP-Rule" id="MF_00170"/>
    </source>
</evidence>
<comment type="similarity">
    <text evidence="3">Belongs to the ribose 5-phosphate isomerase family.</text>
</comment>
<dbReference type="Pfam" id="PF06026">
    <property type="entry name" value="Rib_5-P_isom_A"/>
    <property type="match status" value="1"/>
</dbReference>
<feature type="binding site" evidence="3">
    <location>
        <position position="121"/>
    </location>
    <ligand>
        <name>substrate</name>
    </ligand>
</feature>
<dbReference type="InterPro" id="IPR037171">
    <property type="entry name" value="NagB/RpiA_transferase-like"/>
</dbReference>
<comment type="pathway">
    <text evidence="3">Carbohydrate degradation; pentose phosphate pathway; D-ribose 5-phosphate from D-ribulose 5-phosphate (non-oxidative stage): step 1/1.</text>
</comment>
<dbReference type="GO" id="GO:0009052">
    <property type="term" value="P:pentose-phosphate shunt, non-oxidative branch"/>
    <property type="evidence" value="ECO:0007669"/>
    <property type="project" value="UniProtKB-UniRule"/>
</dbReference>
<keyword evidence="2 3" id="KW-0413">Isomerase</keyword>
<dbReference type="GO" id="GO:0004751">
    <property type="term" value="F:ribose-5-phosphate isomerase activity"/>
    <property type="evidence" value="ECO:0007669"/>
    <property type="project" value="UniProtKB-UniRule"/>
</dbReference>
<dbReference type="SUPFAM" id="SSF100950">
    <property type="entry name" value="NagB/RpiA/CoA transferase-like"/>
    <property type="match status" value="1"/>
</dbReference>
<dbReference type="GO" id="GO:0005829">
    <property type="term" value="C:cytosol"/>
    <property type="evidence" value="ECO:0007669"/>
    <property type="project" value="TreeGrafter"/>
</dbReference>
<feature type="binding site" evidence="3">
    <location>
        <begin position="94"/>
        <end position="97"/>
    </location>
    <ligand>
        <name>substrate</name>
    </ligand>
</feature>
<dbReference type="GO" id="GO:0006014">
    <property type="term" value="P:D-ribose metabolic process"/>
    <property type="evidence" value="ECO:0007669"/>
    <property type="project" value="TreeGrafter"/>
</dbReference>
<dbReference type="CDD" id="cd01398">
    <property type="entry name" value="RPI_A"/>
    <property type="match status" value="1"/>
</dbReference>
<dbReference type="SUPFAM" id="SSF75445">
    <property type="entry name" value="D-ribose-5-phosphate isomerase (RpiA), lid domain"/>
    <property type="match status" value="1"/>
</dbReference>
<organism evidence="4">
    <name type="scientific">Leucothrix mucor</name>
    <dbReference type="NCBI Taxonomy" id="45248"/>
    <lineage>
        <taxon>Bacteria</taxon>
        <taxon>Pseudomonadati</taxon>
        <taxon>Pseudomonadota</taxon>
        <taxon>Gammaproteobacteria</taxon>
        <taxon>Thiotrichales</taxon>
        <taxon>Thiotrichaceae</taxon>
        <taxon>Leucothrix</taxon>
    </lineage>
</organism>
<dbReference type="FunFam" id="3.30.70.260:FF:000004">
    <property type="entry name" value="Ribose-5-phosphate isomerase A"/>
    <property type="match status" value="1"/>
</dbReference>
<sequence length="217" mass="22828">MTQDEMKKAAAAAAIEYIEPGMVVGIGTGSTANHFIDLLAEIKHKIDATVASSVASADRLKAHGITVLDLNYAGALSLYVDGADESNKELHLIKGGGGALTREKIVAAASEKFICIADETKLVDTLGQFPLPVEVIPMAQSYIGREIVKMGGKPVLREGFTTDNGNIIIDIHNMEISNPIKMEADFNKLAGVVTVGLFASRPADVLILGTPNGAVTV</sequence>
<dbReference type="PANTHER" id="PTHR11934">
    <property type="entry name" value="RIBOSE-5-PHOSPHATE ISOMERASE"/>
    <property type="match status" value="1"/>
</dbReference>
<feature type="binding site" evidence="3">
    <location>
        <begin position="81"/>
        <end position="84"/>
    </location>
    <ligand>
        <name>substrate</name>
    </ligand>
</feature>
<comment type="function">
    <text evidence="3">Catalyzes the reversible conversion of ribose-5-phosphate to ribulose 5-phosphate.</text>
</comment>
<dbReference type="NCBIfam" id="TIGR00021">
    <property type="entry name" value="rpiA"/>
    <property type="match status" value="1"/>
</dbReference>
<dbReference type="InterPro" id="IPR020672">
    <property type="entry name" value="Ribose5P_isomerase_typA_subgr"/>
</dbReference>
<dbReference type="PANTHER" id="PTHR11934:SF0">
    <property type="entry name" value="RIBOSE-5-PHOSPHATE ISOMERASE"/>
    <property type="match status" value="1"/>
</dbReference>
<dbReference type="Proteomes" id="UP000885750">
    <property type="component" value="Unassembled WGS sequence"/>
</dbReference>
<evidence type="ECO:0000256" key="2">
    <source>
        <dbReference type="ARBA" id="ARBA00023235"/>
    </source>
</evidence>
<proteinExistence type="inferred from homology"/>
<comment type="subunit">
    <text evidence="3">Homodimer.</text>
</comment>
<accession>A0A7V2WUB8</accession>
<protein>
    <recommendedName>
        <fullName evidence="3">Ribose-5-phosphate isomerase A</fullName>
        <ecNumber evidence="3">5.3.1.6</ecNumber>
    </recommendedName>
    <alternativeName>
        <fullName evidence="3">Phosphoriboisomerase A</fullName>
        <shortName evidence="3">PRI</shortName>
    </alternativeName>
</protein>
<dbReference type="FunFam" id="3.40.50.1360:FF:000001">
    <property type="entry name" value="Ribose-5-phosphate isomerase A"/>
    <property type="match status" value="1"/>
</dbReference>
<dbReference type="Gene3D" id="3.30.70.260">
    <property type="match status" value="1"/>
</dbReference>
<dbReference type="EC" id="5.3.1.6" evidence="3"/>
<feature type="binding site" evidence="3">
    <location>
        <begin position="28"/>
        <end position="31"/>
    </location>
    <ligand>
        <name>substrate</name>
    </ligand>
</feature>
<reference evidence="4" key="1">
    <citation type="journal article" date="2020" name="mSystems">
        <title>Genome- and Community-Level Interaction Insights into Carbon Utilization and Element Cycling Functions of Hydrothermarchaeota in Hydrothermal Sediment.</title>
        <authorList>
            <person name="Zhou Z."/>
            <person name="Liu Y."/>
            <person name="Xu W."/>
            <person name="Pan J."/>
            <person name="Luo Z.H."/>
            <person name="Li M."/>
        </authorList>
    </citation>
    <scope>NUCLEOTIDE SEQUENCE [LARGE SCALE GENOMIC DNA]</scope>
    <source>
        <strain evidence="4">HyVt-493</strain>
    </source>
</reference>
<dbReference type="AlphaFoldDB" id="A0A7V2WUB8"/>
<dbReference type="UniPathway" id="UPA00115">
    <property type="reaction ID" value="UER00412"/>
</dbReference>
<dbReference type="InterPro" id="IPR004788">
    <property type="entry name" value="Ribose5P_isomerase_type_A"/>
</dbReference>
<feature type="active site" description="Proton acceptor" evidence="3">
    <location>
        <position position="103"/>
    </location>
</feature>
<dbReference type="Gene3D" id="3.40.50.1360">
    <property type="match status" value="1"/>
</dbReference>
<comment type="catalytic activity">
    <reaction evidence="1 3">
        <text>aldehydo-D-ribose 5-phosphate = D-ribulose 5-phosphate</text>
        <dbReference type="Rhea" id="RHEA:14657"/>
        <dbReference type="ChEBI" id="CHEBI:58121"/>
        <dbReference type="ChEBI" id="CHEBI:58273"/>
        <dbReference type="EC" id="5.3.1.6"/>
    </reaction>
</comment>
<dbReference type="EMBL" id="DRMS01000086">
    <property type="protein sequence ID" value="HFC91595.1"/>
    <property type="molecule type" value="Genomic_DNA"/>
</dbReference>
<evidence type="ECO:0000256" key="1">
    <source>
        <dbReference type="ARBA" id="ARBA00001713"/>
    </source>
</evidence>
<dbReference type="HAMAP" id="MF_00170">
    <property type="entry name" value="Rib_5P_isom_A"/>
    <property type="match status" value="1"/>
</dbReference>
<name>A0A7V2WUB8_LEUMU</name>
<evidence type="ECO:0000313" key="4">
    <source>
        <dbReference type="EMBL" id="HFC91595.1"/>
    </source>
</evidence>
<comment type="caution">
    <text evidence="4">The sequence shown here is derived from an EMBL/GenBank/DDBJ whole genome shotgun (WGS) entry which is preliminary data.</text>
</comment>
<gene>
    <name evidence="3 4" type="primary">rpiA</name>
    <name evidence="4" type="ORF">ENJ51_02145</name>
</gene>